<keyword evidence="9" id="KW-1185">Reference proteome</keyword>
<evidence type="ECO:0000256" key="5">
    <source>
        <dbReference type="ARBA" id="ARBA00022801"/>
    </source>
</evidence>
<keyword evidence="7" id="KW-0346">Stress response</keyword>
<protein>
    <recommendedName>
        <fullName evidence="10">Type II toxin-antitoxin system HicA family toxin</fullName>
    </recommendedName>
</protein>
<evidence type="ECO:0000256" key="1">
    <source>
        <dbReference type="ARBA" id="ARBA00006620"/>
    </source>
</evidence>
<dbReference type="InterPro" id="IPR038570">
    <property type="entry name" value="HicA_sf"/>
</dbReference>
<name>A0A4U7BLV5_9BACT</name>
<evidence type="ECO:0000256" key="4">
    <source>
        <dbReference type="ARBA" id="ARBA00022759"/>
    </source>
</evidence>
<dbReference type="Gene3D" id="3.30.920.30">
    <property type="entry name" value="Hypothetical protein"/>
    <property type="match status" value="1"/>
</dbReference>
<gene>
    <name evidence="8" type="ORF">CQA69_04170</name>
</gene>
<evidence type="ECO:0000313" key="8">
    <source>
        <dbReference type="EMBL" id="TKX31140.1"/>
    </source>
</evidence>
<evidence type="ECO:0000256" key="3">
    <source>
        <dbReference type="ARBA" id="ARBA00022722"/>
    </source>
</evidence>
<keyword evidence="3" id="KW-0540">Nuclease</keyword>
<reference evidence="8 9" key="1">
    <citation type="submission" date="2018-05" db="EMBL/GenBank/DDBJ databases">
        <title>Novel Campyloabacter and Helicobacter Species and Strains.</title>
        <authorList>
            <person name="Mannion A.J."/>
            <person name="Shen Z."/>
            <person name="Fox J.G."/>
        </authorList>
    </citation>
    <scope>NUCLEOTIDE SEQUENCE [LARGE SCALE GENOMIC DNA]</scope>
    <source>
        <strain evidence="9">MIT17-664</strain>
    </source>
</reference>
<evidence type="ECO:0000256" key="2">
    <source>
        <dbReference type="ARBA" id="ARBA00022649"/>
    </source>
</evidence>
<dbReference type="AlphaFoldDB" id="A0A4U7BLV5"/>
<dbReference type="Pfam" id="PF07927">
    <property type="entry name" value="HicA_toxin"/>
    <property type="match status" value="1"/>
</dbReference>
<accession>A0A4U7BLV5</accession>
<keyword evidence="5" id="KW-0378">Hydrolase</keyword>
<dbReference type="EMBL" id="NXLZ01000005">
    <property type="protein sequence ID" value="TKX31140.1"/>
    <property type="molecule type" value="Genomic_DNA"/>
</dbReference>
<dbReference type="SUPFAM" id="SSF54786">
    <property type="entry name" value="YcfA/nrd intein domain"/>
    <property type="match status" value="1"/>
</dbReference>
<keyword evidence="2" id="KW-1277">Toxin-antitoxin system</keyword>
<dbReference type="RefSeq" id="WP_137620554.1">
    <property type="nucleotide sequence ID" value="NZ_NXLZ01000005.1"/>
</dbReference>
<evidence type="ECO:0000313" key="9">
    <source>
        <dbReference type="Proteomes" id="UP000308838"/>
    </source>
</evidence>
<comment type="similarity">
    <text evidence="1">Belongs to the HicA mRNA interferase family.</text>
</comment>
<dbReference type="InterPro" id="IPR012933">
    <property type="entry name" value="HicA_mRNA_interferase"/>
</dbReference>
<dbReference type="GO" id="GO:0004519">
    <property type="term" value="F:endonuclease activity"/>
    <property type="evidence" value="ECO:0007669"/>
    <property type="project" value="UniProtKB-KW"/>
</dbReference>
<dbReference type="OrthoDB" id="5327118at2"/>
<organism evidence="8 9">
    <name type="scientific">Campylobacter estrildidarum</name>
    <dbReference type="NCBI Taxonomy" id="2510189"/>
    <lineage>
        <taxon>Bacteria</taxon>
        <taxon>Pseudomonadati</taxon>
        <taxon>Campylobacterota</taxon>
        <taxon>Epsilonproteobacteria</taxon>
        <taxon>Campylobacterales</taxon>
        <taxon>Campylobacteraceae</taxon>
        <taxon>Campylobacter</taxon>
    </lineage>
</organism>
<evidence type="ECO:0000256" key="6">
    <source>
        <dbReference type="ARBA" id="ARBA00022884"/>
    </source>
</evidence>
<dbReference type="GO" id="GO:0003729">
    <property type="term" value="F:mRNA binding"/>
    <property type="evidence" value="ECO:0007669"/>
    <property type="project" value="InterPro"/>
</dbReference>
<proteinExistence type="inferred from homology"/>
<evidence type="ECO:0000256" key="7">
    <source>
        <dbReference type="ARBA" id="ARBA00023016"/>
    </source>
</evidence>
<keyword evidence="6" id="KW-0694">RNA-binding</keyword>
<keyword evidence="4" id="KW-0255">Endonuclease</keyword>
<sequence>MSNKEKLIKELENNPKNASFANVEKLLSWYDYKLVSIKGSHHKFKKKEKSIIIPKHKPIKEIYIKQILKLLKDEK</sequence>
<dbReference type="Proteomes" id="UP000308838">
    <property type="component" value="Unassembled WGS sequence"/>
</dbReference>
<dbReference type="GO" id="GO:0016787">
    <property type="term" value="F:hydrolase activity"/>
    <property type="evidence" value="ECO:0007669"/>
    <property type="project" value="UniProtKB-KW"/>
</dbReference>
<evidence type="ECO:0008006" key="10">
    <source>
        <dbReference type="Google" id="ProtNLM"/>
    </source>
</evidence>
<comment type="caution">
    <text evidence="8">The sequence shown here is derived from an EMBL/GenBank/DDBJ whole genome shotgun (WGS) entry which is preliminary data.</text>
</comment>